<dbReference type="PROSITE" id="PS50887">
    <property type="entry name" value="GGDEF"/>
    <property type="match status" value="1"/>
</dbReference>
<accession>A0A1K0FK50</accession>
<dbReference type="Gene3D" id="3.30.450.40">
    <property type="match status" value="1"/>
</dbReference>
<feature type="domain" description="GGDEF" evidence="1">
    <location>
        <begin position="223"/>
        <end position="351"/>
    </location>
</feature>
<dbReference type="InterPro" id="IPR043128">
    <property type="entry name" value="Rev_trsase/Diguanyl_cyclase"/>
</dbReference>
<dbReference type="Proteomes" id="UP000182486">
    <property type="component" value="Unassembled WGS sequence"/>
</dbReference>
<dbReference type="EMBL" id="MEIA01000165">
    <property type="protein sequence ID" value="OJF13247.1"/>
    <property type="molecule type" value="Genomic_DNA"/>
</dbReference>
<dbReference type="PANTHER" id="PTHR46663:SF4">
    <property type="entry name" value="DIGUANYLATE CYCLASE DGCT-RELATED"/>
    <property type="match status" value="1"/>
</dbReference>
<dbReference type="CDD" id="cd01949">
    <property type="entry name" value="GGDEF"/>
    <property type="match status" value="1"/>
</dbReference>
<dbReference type="RefSeq" id="WP_071806183.1">
    <property type="nucleotide sequence ID" value="NZ_MEIA01000165.1"/>
</dbReference>
<dbReference type="Gene3D" id="3.30.70.270">
    <property type="match status" value="1"/>
</dbReference>
<keyword evidence="3" id="KW-1185">Reference proteome</keyword>
<sequence length="351" mass="37382">MAAADAQLQALRTLHAVTKRVHASLDLTRTLEAVACGVVEAAGFGLAAVNLAEPNGDYTTVAVAGSDDLRRDLLGVRGSAENWQELFRRSERWGALYFVDHRTGVPESLYSWTPPIEETDDPDGWHPKDCLFAPLMAPSGEWVGVLSVDLPEGLRKPGPEQQEILALFAEHAAIAIQHARLHSALEQSRAEAQHAATHDSLTGLANRSLLKTRADAIGRWPGTQVGVLVVDLDGFKRVNDADGHEAGDEVLRVVAGRLRRHLRGDEVIARTGGDEFVAVLTGTDLAATIAGTAERLRAAIAEPIPAGAGVHRVGASVGWALGAAGDDVQTLIARADAAMYRRKRRSGAAVP</sequence>
<dbReference type="InterPro" id="IPR000160">
    <property type="entry name" value="GGDEF_dom"/>
</dbReference>
<evidence type="ECO:0000313" key="2">
    <source>
        <dbReference type="EMBL" id="OJF13247.1"/>
    </source>
</evidence>
<dbReference type="InterPro" id="IPR003018">
    <property type="entry name" value="GAF"/>
</dbReference>
<protein>
    <recommendedName>
        <fullName evidence="1">GGDEF domain-containing protein</fullName>
    </recommendedName>
</protein>
<reference evidence="2 3" key="1">
    <citation type="submission" date="2016-09" db="EMBL/GenBank/DDBJ databases">
        <title>Couchioplanes caeruleus draft genome sequence.</title>
        <authorList>
            <person name="Sheehan J."/>
            <person name="Caffrey P."/>
        </authorList>
    </citation>
    <scope>NUCLEOTIDE SEQUENCE [LARGE SCALE GENOMIC DNA]</scope>
    <source>
        <strain evidence="2 3">DSM 43634</strain>
    </source>
</reference>
<evidence type="ECO:0000259" key="1">
    <source>
        <dbReference type="PROSITE" id="PS50887"/>
    </source>
</evidence>
<dbReference type="AlphaFoldDB" id="A0A1K0FK50"/>
<comment type="caution">
    <text evidence="2">The sequence shown here is derived from an EMBL/GenBank/DDBJ whole genome shotgun (WGS) entry which is preliminary data.</text>
</comment>
<dbReference type="InterPro" id="IPR029016">
    <property type="entry name" value="GAF-like_dom_sf"/>
</dbReference>
<dbReference type="SUPFAM" id="SSF55781">
    <property type="entry name" value="GAF domain-like"/>
    <property type="match status" value="1"/>
</dbReference>
<organism evidence="2 3">
    <name type="scientific">Couchioplanes caeruleus subsp. caeruleus</name>
    <dbReference type="NCBI Taxonomy" id="56427"/>
    <lineage>
        <taxon>Bacteria</taxon>
        <taxon>Bacillati</taxon>
        <taxon>Actinomycetota</taxon>
        <taxon>Actinomycetes</taxon>
        <taxon>Micromonosporales</taxon>
        <taxon>Micromonosporaceae</taxon>
        <taxon>Couchioplanes</taxon>
    </lineage>
</organism>
<dbReference type="Pfam" id="PF01590">
    <property type="entry name" value="GAF"/>
    <property type="match status" value="1"/>
</dbReference>
<gene>
    <name evidence="2" type="ORF">BG844_16290</name>
</gene>
<dbReference type="InterPro" id="IPR029787">
    <property type="entry name" value="Nucleotide_cyclase"/>
</dbReference>
<evidence type="ECO:0000313" key="3">
    <source>
        <dbReference type="Proteomes" id="UP000182486"/>
    </source>
</evidence>
<dbReference type="Pfam" id="PF00990">
    <property type="entry name" value="GGDEF"/>
    <property type="match status" value="1"/>
</dbReference>
<dbReference type="PANTHER" id="PTHR46663">
    <property type="entry name" value="DIGUANYLATE CYCLASE DGCT-RELATED"/>
    <property type="match status" value="1"/>
</dbReference>
<dbReference type="NCBIfam" id="TIGR00254">
    <property type="entry name" value="GGDEF"/>
    <property type="match status" value="1"/>
</dbReference>
<dbReference type="SMART" id="SM00267">
    <property type="entry name" value="GGDEF"/>
    <property type="match status" value="1"/>
</dbReference>
<name>A0A1K0FK50_9ACTN</name>
<proteinExistence type="predicted"/>
<dbReference type="SUPFAM" id="SSF55073">
    <property type="entry name" value="Nucleotide cyclase"/>
    <property type="match status" value="1"/>
</dbReference>
<dbReference type="InterPro" id="IPR052163">
    <property type="entry name" value="DGC-Regulatory_Protein"/>
</dbReference>